<dbReference type="CDD" id="cd06257">
    <property type="entry name" value="DnaJ"/>
    <property type="match status" value="1"/>
</dbReference>
<dbReference type="EMBL" id="JADEXQ010000066">
    <property type="protein sequence ID" value="MBE9031518.1"/>
    <property type="molecule type" value="Genomic_DNA"/>
</dbReference>
<dbReference type="InterPro" id="IPR001623">
    <property type="entry name" value="DnaJ_domain"/>
</dbReference>
<feature type="compositionally biased region" description="Pro residues" evidence="4">
    <location>
        <begin position="187"/>
        <end position="203"/>
    </location>
</feature>
<feature type="domain" description="J" evidence="5">
    <location>
        <begin position="16"/>
        <end position="98"/>
    </location>
</feature>
<comment type="caution">
    <text evidence="6">The sequence shown here is derived from an EMBL/GenBank/DDBJ whole genome shotgun (WGS) entry which is preliminary data.</text>
</comment>
<dbReference type="InterPro" id="IPR051727">
    <property type="entry name" value="DnaJ_C3_Co-chaperones"/>
</dbReference>
<sequence>MSQTTFSNDWLELLSDPYAVLGLSLAADDKSAMKHYRNLAKQLHPDRFAQAEPKQQEFAGQLVARLVNPAYGKIKQKRDRAELLAVLRLQVQQLERSGGFSPTSEAARILLQQAPTAAAMFYEQQVAQLAEQQYSSFTQFGNITHQLHELNLVYLQRKLGSAAQPATVQPLAQTRMPDAAPAASPAPRTPAPSAPGAVPPQPAGPQASPSTQPDAVPAPVADTMSAEDAERTIKEGYALRHYERAQQYIEKGAYDRAIEEMKDALRMVSYKSEYHSLLSYAYFLQNLPGMAAVYCRQALKLNPEDLRAQKLAKKMKLESKKAPASKKTATTGQKRRLLSNLFRR</sequence>
<reference evidence="6" key="1">
    <citation type="submission" date="2020-10" db="EMBL/GenBank/DDBJ databases">
        <authorList>
            <person name="Castelo-Branco R."/>
            <person name="Eusebio N."/>
            <person name="Adriana R."/>
            <person name="Vieira A."/>
            <person name="Brugerolle De Fraissinette N."/>
            <person name="Rezende De Castro R."/>
            <person name="Schneider M.P."/>
            <person name="Vasconcelos V."/>
            <person name="Leao P.N."/>
        </authorList>
    </citation>
    <scope>NUCLEOTIDE SEQUENCE</scope>
    <source>
        <strain evidence="6">LEGE 11480</strain>
    </source>
</reference>
<dbReference type="InterPro" id="IPR036869">
    <property type="entry name" value="J_dom_sf"/>
</dbReference>
<dbReference type="Proteomes" id="UP000625316">
    <property type="component" value="Unassembled WGS sequence"/>
</dbReference>
<keyword evidence="2" id="KW-0732">Signal</keyword>
<keyword evidence="3" id="KW-0256">Endoplasmic reticulum</keyword>
<dbReference type="SMART" id="SM00271">
    <property type="entry name" value="DnaJ"/>
    <property type="match status" value="1"/>
</dbReference>
<gene>
    <name evidence="6" type="ORF">IQ266_17435</name>
</gene>
<dbReference type="Gene3D" id="1.10.287.110">
    <property type="entry name" value="DnaJ domain"/>
    <property type="match status" value="1"/>
</dbReference>
<evidence type="ECO:0000256" key="2">
    <source>
        <dbReference type="ARBA" id="ARBA00022729"/>
    </source>
</evidence>
<organism evidence="6 7">
    <name type="scientific">Romeriopsis navalis LEGE 11480</name>
    <dbReference type="NCBI Taxonomy" id="2777977"/>
    <lineage>
        <taxon>Bacteria</taxon>
        <taxon>Bacillati</taxon>
        <taxon>Cyanobacteriota</taxon>
        <taxon>Cyanophyceae</taxon>
        <taxon>Leptolyngbyales</taxon>
        <taxon>Leptolyngbyaceae</taxon>
        <taxon>Romeriopsis</taxon>
        <taxon>Romeriopsis navalis</taxon>
    </lineage>
</organism>
<dbReference type="SMART" id="SM00028">
    <property type="entry name" value="TPR"/>
    <property type="match status" value="2"/>
</dbReference>
<feature type="compositionally biased region" description="Low complexity" evidence="4">
    <location>
        <begin position="177"/>
        <end position="186"/>
    </location>
</feature>
<keyword evidence="7" id="KW-1185">Reference proteome</keyword>
<dbReference type="InterPro" id="IPR011990">
    <property type="entry name" value="TPR-like_helical_dom_sf"/>
</dbReference>
<evidence type="ECO:0000256" key="4">
    <source>
        <dbReference type="SAM" id="MobiDB-lite"/>
    </source>
</evidence>
<proteinExistence type="predicted"/>
<feature type="region of interest" description="Disordered" evidence="4">
    <location>
        <begin position="174"/>
        <end position="229"/>
    </location>
</feature>
<dbReference type="RefSeq" id="WP_264326346.1">
    <property type="nucleotide sequence ID" value="NZ_JADEXQ010000066.1"/>
</dbReference>
<evidence type="ECO:0000256" key="3">
    <source>
        <dbReference type="ARBA" id="ARBA00022824"/>
    </source>
</evidence>
<evidence type="ECO:0000313" key="6">
    <source>
        <dbReference type="EMBL" id="MBE9031518.1"/>
    </source>
</evidence>
<dbReference type="SUPFAM" id="SSF48452">
    <property type="entry name" value="TPR-like"/>
    <property type="match status" value="1"/>
</dbReference>
<dbReference type="SUPFAM" id="SSF46565">
    <property type="entry name" value="Chaperone J-domain"/>
    <property type="match status" value="1"/>
</dbReference>
<dbReference type="GO" id="GO:0051787">
    <property type="term" value="F:misfolded protein binding"/>
    <property type="evidence" value="ECO:0007669"/>
    <property type="project" value="TreeGrafter"/>
</dbReference>
<dbReference type="GO" id="GO:0051087">
    <property type="term" value="F:protein-folding chaperone binding"/>
    <property type="evidence" value="ECO:0007669"/>
    <property type="project" value="TreeGrafter"/>
</dbReference>
<dbReference type="PANTHER" id="PTHR44140:SF2">
    <property type="entry name" value="LD25575P"/>
    <property type="match status" value="1"/>
</dbReference>
<accession>A0A928Z5I7</accession>
<evidence type="ECO:0000313" key="7">
    <source>
        <dbReference type="Proteomes" id="UP000625316"/>
    </source>
</evidence>
<comment type="subcellular location">
    <subcellularLocation>
        <location evidence="1">Endoplasmic reticulum</location>
    </subcellularLocation>
</comment>
<name>A0A928Z5I7_9CYAN</name>
<dbReference type="GO" id="GO:0034975">
    <property type="term" value="P:protein folding in endoplasmic reticulum"/>
    <property type="evidence" value="ECO:0007669"/>
    <property type="project" value="TreeGrafter"/>
</dbReference>
<dbReference type="PANTHER" id="PTHR44140">
    <property type="entry name" value="LD25575P"/>
    <property type="match status" value="1"/>
</dbReference>
<protein>
    <submittedName>
        <fullName evidence="6">DnaJ domain-containing protein</fullName>
    </submittedName>
</protein>
<dbReference type="InterPro" id="IPR019734">
    <property type="entry name" value="TPR_rpt"/>
</dbReference>
<evidence type="ECO:0000259" key="5">
    <source>
        <dbReference type="PROSITE" id="PS50076"/>
    </source>
</evidence>
<dbReference type="AlphaFoldDB" id="A0A928Z5I7"/>
<evidence type="ECO:0000256" key="1">
    <source>
        <dbReference type="ARBA" id="ARBA00004240"/>
    </source>
</evidence>
<feature type="compositionally biased region" description="Low complexity" evidence="4">
    <location>
        <begin position="204"/>
        <end position="213"/>
    </location>
</feature>
<dbReference type="Gene3D" id="1.25.40.10">
    <property type="entry name" value="Tetratricopeptide repeat domain"/>
    <property type="match status" value="1"/>
</dbReference>
<dbReference type="Pfam" id="PF00226">
    <property type="entry name" value="DnaJ"/>
    <property type="match status" value="1"/>
</dbReference>
<dbReference type="PROSITE" id="PS50076">
    <property type="entry name" value="DNAJ_2"/>
    <property type="match status" value="1"/>
</dbReference>